<proteinExistence type="predicted"/>
<keyword evidence="2" id="KW-1185">Reference proteome</keyword>
<dbReference type="RefSeq" id="WP_275410557.1">
    <property type="nucleotide sequence ID" value="NZ_BAAAGP010000007.1"/>
</dbReference>
<sequence>MSRFTLEKGYGVSVVLSGDERRAAIAEPARNRLSVSALAE</sequence>
<name>A0ABQ4G445_9ACTN</name>
<reference evidence="1 2" key="1">
    <citation type="submission" date="2021-01" db="EMBL/GenBank/DDBJ databases">
        <title>Whole genome shotgun sequence of Microbispora corallina NBRC 16416.</title>
        <authorList>
            <person name="Komaki H."/>
            <person name="Tamura T."/>
        </authorList>
    </citation>
    <scope>NUCLEOTIDE SEQUENCE [LARGE SCALE GENOMIC DNA]</scope>
    <source>
        <strain evidence="1 2">NBRC 16416</strain>
    </source>
</reference>
<evidence type="ECO:0000313" key="2">
    <source>
        <dbReference type="Proteomes" id="UP000603904"/>
    </source>
</evidence>
<comment type="caution">
    <text evidence="1">The sequence shown here is derived from an EMBL/GenBank/DDBJ whole genome shotgun (WGS) entry which is preliminary data.</text>
</comment>
<gene>
    <name evidence="1" type="ORF">Mco01_48370</name>
</gene>
<protein>
    <submittedName>
        <fullName evidence="1">Uncharacterized protein</fullName>
    </submittedName>
</protein>
<organism evidence="1 2">
    <name type="scientific">Microbispora corallina</name>
    <dbReference type="NCBI Taxonomy" id="83302"/>
    <lineage>
        <taxon>Bacteria</taxon>
        <taxon>Bacillati</taxon>
        <taxon>Actinomycetota</taxon>
        <taxon>Actinomycetes</taxon>
        <taxon>Streptosporangiales</taxon>
        <taxon>Streptosporangiaceae</taxon>
        <taxon>Microbispora</taxon>
    </lineage>
</organism>
<dbReference type="EMBL" id="BOOC01000026">
    <property type="protein sequence ID" value="GIH41837.1"/>
    <property type="molecule type" value="Genomic_DNA"/>
</dbReference>
<dbReference type="Proteomes" id="UP000603904">
    <property type="component" value="Unassembled WGS sequence"/>
</dbReference>
<evidence type="ECO:0000313" key="1">
    <source>
        <dbReference type="EMBL" id="GIH41837.1"/>
    </source>
</evidence>
<accession>A0ABQ4G445</accession>